<feature type="domain" description="Metallo-beta-lactamase" evidence="5">
    <location>
        <begin position="46"/>
        <end position="254"/>
    </location>
</feature>
<dbReference type="RefSeq" id="WP_006119059.1">
    <property type="nucleotide sequence ID" value="NZ_JBHUGX010000005.1"/>
</dbReference>
<evidence type="ECO:0000256" key="3">
    <source>
        <dbReference type="ARBA" id="ARBA00022801"/>
    </source>
</evidence>
<comment type="caution">
    <text evidence="6">The sequence shown here is derived from an EMBL/GenBank/DDBJ whole genome shotgun (WGS) entry which is preliminary data.</text>
</comment>
<dbReference type="PANTHER" id="PTHR42978">
    <property type="entry name" value="QUORUM-QUENCHING LACTONASE YTNP-RELATED-RELATED"/>
    <property type="match status" value="1"/>
</dbReference>
<dbReference type="InterPro" id="IPR036866">
    <property type="entry name" value="RibonucZ/Hydroxyglut_hydro"/>
</dbReference>
<evidence type="ECO:0000256" key="4">
    <source>
        <dbReference type="ARBA" id="ARBA00022833"/>
    </source>
</evidence>
<dbReference type="InterPro" id="IPR051013">
    <property type="entry name" value="MBL_superfamily_lactonases"/>
</dbReference>
<dbReference type="GO" id="GO:0016787">
    <property type="term" value="F:hydrolase activity"/>
    <property type="evidence" value="ECO:0007669"/>
    <property type="project" value="UniProtKB-KW"/>
</dbReference>
<organism evidence="6 7">
    <name type="scientific">Pantoea stewartii</name>
    <dbReference type="NCBI Taxonomy" id="66269"/>
    <lineage>
        <taxon>Bacteria</taxon>
        <taxon>Pseudomonadati</taxon>
        <taxon>Pseudomonadota</taxon>
        <taxon>Gammaproteobacteria</taxon>
        <taxon>Enterobacterales</taxon>
        <taxon>Erwiniaceae</taxon>
        <taxon>Pantoea</taxon>
    </lineage>
</organism>
<accession>A0AB34VBD6</accession>
<dbReference type="EMBL" id="LDSI01000029">
    <property type="protein sequence ID" value="KTS94241.1"/>
    <property type="molecule type" value="Genomic_DNA"/>
</dbReference>
<gene>
    <name evidence="6" type="ORF">RSA13_19540</name>
</gene>
<evidence type="ECO:0000256" key="1">
    <source>
        <dbReference type="ARBA" id="ARBA00007749"/>
    </source>
</evidence>
<dbReference type="InterPro" id="IPR001279">
    <property type="entry name" value="Metallo-B-lactamas"/>
</dbReference>
<evidence type="ECO:0000259" key="5">
    <source>
        <dbReference type="SMART" id="SM00849"/>
    </source>
</evidence>
<dbReference type="SMART" id="SM00849">
    <property type="entry name" value="Lactamase_B"/>
    <property type="match status" value="1"/>
</dbReference>
<protein>
    <submittedName>
        <fullName evidence="6">Metallo-beta-lactamase domain protein</fullName>
    </submittedName>
</protein>
<keyword evidence="3" id="KW-0378">Hydrolase</keyword>
<dbReference type="SUPFAM" id="SSF56281">
    <property type="entry name" value="Metallo-hydrolase/oxidoreductase"/>
    <property type="match status" value="1"/>
</dbReference>
<evidence type="ECO:0000313" key="6">
    <source>
        <dbReference type="EMBL" id="KTS94241.1"/>
    </source>
</evidence>
<keyword evidence="4" id="KW-0862">Zinc</keyword>
<reference evidence="6 7" key="1">
    <citation type="journal article" date="2016" name="Front. Microbiol.">
        <title>Genomic Resource of Rice Seed Associated Bacteria.</title>
        <authorList>
            <person name="Midha S."/>
            <person name="Bansal K."/>
            <person name="Sharma S."/>
            <person name="Kumar N."/>
            <person name="Patil P.P."/>
            <person name="Chaudhry V."/>
            <person name="Patil P.B."/>
        </authorList>
    </citation>
    <scope>NUCLEOTIDE SEQUENCE [LARGE SCALE GENOMIC DNA]</scope>
    <source>
        <strain evidence="6 7">RSA13</strain>
    </source>
</reference>
<dbReference type="CDD" id="cd16277">
    <property type="entry name" value="metallo-hydrolase-like_MBL-fold"/>
    <property type="match status" value="1"/>
</dbReference>
<dbReference type="PANTHER" id="PTHR42978:SF6">
    <property type="entry name" value="QUORUM-QUENCHING LACTONASE YTNP-RELATED"/>
    <property type="match status" value="1"/>
</dbReference>
<evidence type="ECO:0000256" key="2">
    <source>
        <dbReference type="ARBA" id="ARBA00022723"/>
    </source>
</evidence>
<comment type="similarity">
    <text evidence="1">Belongs to the metallo-beta-lactamase superfamily.</text>
</comment>
<dbReference type="GO" id="GO:0046872">
    <property type="term" value="F:metal ion binding"/>
    <property type="evidence" value="ECO:0007669"/>
    <property type="project" value="UniProtKB-KW"/>
</dbReference>
<proteinExistence type="inferred from homology"/>
<name>A0AB34VBD6_9GAMM</name>
<dbReference type="AlphaFoldDB" id="A0AB34VBD6"/>
<sequence>MSVTPVYRVGECEVFKIPELDASLSTQWLFPAQALASGTPETITLSVHSWVVRTPDNLIVIDTGSGNGRERAGSPLSHQLNTPYAQRLRDAGVDPDAVDIVLITHLHGDHVGWNTHWMDGKWTPFFKHARYYCSDSGLKGWQHDPARKTLLEDSINPVIAAGLLETFDVTQEPVFADVLRYVPTPGHSHDHASIILHSAGDYALFSGDLMHNDLQVSQPQLASRFCADAAQAEAQRRWAMTWASEHQARWFSSHFPGSSAGHVSQTSAGFEWQFI</sequence>
<keyword evidence="2" id="KW-0479">Metal-binding</keyword>
<evidence type="ECO:0000313" key="7">
    <source>
        <dbReference type="Proteomes" id="UP000072520"/>
    </source>
</evidence>
<dbReference type="Gene3D" id="3.60.15.10">
    <property type="entry name" value="Ribonuclease Z/Hydroxyacylglutathione hydrolase-like"/>
    <property type="match status" value="1"/>
</dbReference>
<dbReference type="Proteomes" id="UP000072520">
    <property type="component" value="Unassembled WGS sequence"/>
</dbReference>
<dbReference type="Pfam" id="PF00753">
    <property type="entry name" value="Lactamase_B"/>
    <property type="match status" value="1"/>
</dbReference>